<dbReference type="InterPro" id="IPR036477">
    <property type="entry name" value="Formyl_transf_N_sf"/>
</dbReference>
<dbReference type="PANTHER" id="PTHR43369:SF2">
    <property type="entry name" value="PHOSPHORIBOSYLGLYCINAMIDE FORMYLTRANSFERASE"/>
    <property type="match status" value="1"/>
</dbReference>
<organism evidence="8 9">
    <name type="scientific">Propionigenium maris DSM 9537</name>
    <dbReference type="NCBI Taxonomy" id="1123000"/>
    <lineage>
        <taxon>Bacteria</taxon>
        <taxon>Fusobacteriati</taxon>
        <taxon>Fusobacteriota</taxon>
        <taxon>Fusobacteriia</taxon>
        <taxon>Fusobacteriales</taxon>
        <taxon>Fusobacteriaceae</taxon>
        <taxon>Propionigenium</taxon>
    </lineage>
</organism>
<comment type="similarity">
    <text evidence="4 6">Belongs to the GART family.</text>
</comment>
<dbReference type="GO" id="GO:0005829">
    <property type="term" value="C:cytosol"/>
    <property type="evidence" value="ECO:0007669"/>
    <property type="project" value="TreeGrafter"/>
</dbReference>
<accession>A0A9W6LPD4</accession>
<name>A0A9W6LPD4_9FUSO</name>
<feature type="binding site" evidence="6">
    <location>
        <begin position="12"/>
        <end position="14"/>
    </location>
    <ligand>
        <name>N(1)-(5-phospho-beta-D-ribosyl)glycinamide</name>
        <dbReference type="ChEBI" id="CHEBI:143788"/>
    </ligand>
</feature>
<comment type="caution">
    <text evidence="6">Lacks conserved residue(s) required for the propagation of feature annotation.</text>
</comment>
<feature type="site" description="Raises pKa of active site His" evidence="6">
    <location>
        <position position="144"/>
    </location>
</feature>
<keyword evidence="2 6" id="KW-0808">Transferase</keyword>
<dbReference type="HAMAP" id="MF_01930">
    <property type="entry name" value="PurN"/>
    <property type="match status" value="1"/>
</dbReference>
<comment type="pathway">
    <text evidence="1 6">Purine metabolism; IMP biosynthesis via de novo pathway; N(2)-formyl-N(1)-(5-phospho-D-ribosyl)glycinamide from N(1)-(5-phospho-D-ribosyl)glycinamide (10-formyl THF route): step 1/1.</text>
</comment>
<dbReference type="Proteomes" id="UP001144471">
    <property type="component" value="Unassembled WGS sequence"/>
</dbReference>
<proteinExistence type="inferred from homology"/>
<evidence type="ECO:0000259" key="7">
    <source>
        <dbReference type="Pfam" id="PF00551"/>
    </source>
</evidence>
<gene>
    <name evidence="6 8" type="primary">purN</name>
    <name evidence="8" type="ORF">PM10SUCC1_23390</name>
</gene>
<dbReference type="RefSeq" id="WP_281836201.1">
    <property type="nucleotide sequence ID" value="NZ_BSDY01000010.1"/>
</dbReference>
<comment type="catalytic activity">
    <reaction evidence="5 6">
        <text>N(1)-(5-phospho-beta-D-ribosyl)glycinamide + (6R)-10-formyltetrahydrofolate = N(2)-formyl-N(1)-(5-phospho-beta-D-ribosyl)glycinamide + (6S)-5,6,7,8-tetrahydrofolate + H(+)</text>
        <dbReference type="Rhea" id="RHEA:15053"/>
        <dbReference type="ChEBI" id="CHEBI:15378"/>
        <dbReference type="ChEBI" id="CHEBI:57453"/>
        <dbReference type="ChEBI" id="CHEBI:143788"/>
        <dbReference type="ChEBI" id="CHEBI:147286"/>
        <dbReference type="ChEBI" id="CHEBI:195366"/>
        <dbReference type="EC" id="2.1.2.2"/>
    </reaction>
</comment>
<dbReference type="CDD" id="cd08645">
    <property type="entry name" value="FMT_core_GART"/>
    <property type="match status" value="1"/>
</dbReference>
<protein>
    <recommendedName>
        <fullName evidence="6">Phosphoribosylglycinamide formyltransferase</fullName>
        <ecNumber evidence="6">2.1.2.2</ecNumber>
    </recommendedName>
    <alternativeName>
        <fullName evidence="6">5'-phosphoribosylglycinamide transformylase</fullName>
    </alternativeName>
    <alternativeName>
        <fullName evidence="6">GAR transformylase</fullName>
        <shortName evidence="6">GART</shortName>
    </alternativeName>
</protein>
<dbReference type="PROSITE" id="PS00373">
    <property type="entry name" value="GART"/>
    <property type="match status" value="1"/>
</dbReference>
<evidence type="ECO:0000256" key="1">
    <source>
        <dbReference type="ARBA" id="ARBA00005054"/>
    </source>
</evidence>
<evidence type="ECO:0000256" key="6">
    <source>
        <dbReference type="HAMAP-Rule" id="MF_01930"/>
    </source>
</evidence>
<dbReference type="NCBIfam" id="TIGR00639">
    <property type="entry name" value="PurN"/>
    <property type="match status" value="1"/>
</dbReference>
<sequence length="188" mass="20768">MLKIAVLVSGGGSNLQSIIDMADEIGCSIELVVADRGCYGLERAAEHGIEGVLLDRKVYKKNLSEMLDEVLRDRVDLIVLAGFLSILDENITNRWKGRIINIHPSLLPKFGGPGMYGMNIHRAVVEAGERESGCTVHYVDAGVDTGEIIFQERVEVKPNDTPEDLQKRVLTLEHRLLPQAIKNIAMAH</sequence>
<dbReference type="PANTHER" id="PTHR43369">
    <property type="entry name" value="PHOSPHORIBOSYLGLYCINAMIDE FORMYLTRANSFERASE"/>
    <property type="match status" value="1"/>
</dbReference>
<dbReference type="InterPro" id="IPR002376">
    <property type="entry name" value="Formyl_transf_N"/>
</dbReference>
<keyword evidence="3 6" id="KW-0658">Purine biosynthesis</keyword>
<feature type="domain" description="Formyl transferase N-terminal" evidence="7">
    <location>
        <begin position="3"/>
        <end position="181"/>
    </location>
</feature>
<evidence type="ECO:0000256" key="3">
    <source>
        <dbReference type="ARBA" id="ARBA00022755"/>
    </source>
</evidence>
<evidence type="ECO:0000313" key="8">
    <source>
        <dbReference type="EMBL" id="GLI56825.1"/>
    </source>
</evidence>
<reference evidence="8" key="1">
    <citation type="submission" date="2022-12" db="EMBL/GenBank/DDBJ databases">
        <title>Reference genome sequencing for broad-spectrum identification of bacterial and archaeal isolates by mass spectrometry.</title>
        <authorList>
            <person name="Sekiguchi Y."/>
            <person name="Tourlousse D.M."/>
        </authorList>
    </citation>
    <scope>NUCLEOTIDE SEQUENCE</scope>
    <source>
        <strain evidence="8">10succ1</strain>
    </source>
</reference>
<dbReference type="EMBL" id="BSDY01000010">
    <property type="protein sequence ID" value="GLI56825.1"/>
    <property type="molecule type" value="Genomic_DNA"/>
</dbReference>
<dbReference type="SUPFAM" id="SSF53328">
    <property type="entry name" value="Formyltransferase"/>
    <property type="match status" value="1"/>
</dbReference>
<evidence type="ECO:0000256" key="5">
    <source>
        <dbReference type="ARBA" id="ARBA00047664"/>
    </source>
</evidence>
<comment type="caution">
    <text evidence="8">The sequence shown here is derived from an EMBL/GenBank/DDBJ whole genome shotgun (WGS) entry which is preliminary data.</text>
</comment>
<dbReference type="AlphaFoldDB" id="A0A9W6LPD4"/>
<dbReference type="InterPro" id="IPR001555">
    <property type="entry name" value="GART_AS"/>
</dbReference>
<dbReference type="EC" id="2.1.2.2" evidence="6"/>
<dbReference type="Gene3D" id="3.40.50.170">
    <property type="entry name" value="Formyl transferase, N-terminal domain"/>
    <property type="match status" value="1"/>
</dbReference>
<dbReference type="GO" id="GO:0004644">
    <property type="term" value="F:phosphoribosylglycinamide formyltransferase activity"/>
    <property type="evidence" value="ECO:0007669"/>
    <property type="project" value="UniProtKB-UniRule"/>
</dbReference>
<evidence type="ECO:0000256" key="4">
    <source>
        <dbReference type="ARBA" id="ARBA00038440"/>
    </source>
</evidence>
<dbReference type="InterPro" id="IPR004607">
    <property type="entry name" value="GART"/>
</dbReference>
<evidence type="ECO:0000313" key="9">
    <source>
        <dbReference type="Proteomes" id="UP001144471"/>
    </source>
</evidence>
<dbReference type="GO" id="GO:0006189">
    <property type="term" value="P:'de novo' IMP biosynthetic process"/>
    <property type="evidence" value="ECO:0007669"/>
    <property type="project" value="UniProtKB-UniRule"/>
</dbReference>
<dbReference type="Pfam" id="PF00551">
    <property type="entry name" value="Formyl_trans_N"/>
    <property type="match status" value="1"/>
</dbReference>
<feature type="binding site" evidence="6">
    <location>
        <position position="56"/>
    </location>
    <ligand>
        <name>(6R)-10-formyltetrahydrofolate</name>
        <dbReference type="ChEBI" id="CHEBI:195366"/>
    </ligand>
</feature>
<feature type="binding site" evidence="6">
    <location>
        <position position="101"/>
    </location>
    <ligand>
        <name>(6R)-10-formyltetrahydrofolate</name>
        <dbReference type="ChEBI" id="CHEBI:195366"/>
    </ligand>
</feature>
<feature type="active site" description="Proton donor" evidence="6">
    <location>
        <position position="103"/>
    </location>
</feature>
<evidence type="ECO:0000256" key="2">
    <source>
        <dbReference type="ARBA" id="ARBA00022679"/>
    </source>
</evidence>
<comment type="function">
    <text evidence="6">Catalyzes the transfer of a formyl group from 10-formyltetrahydrofolate to 5-phospho-ribosyl-glycinamide (GAR), producing 5-phospho-ribosyl-N-formylglycinamide (FGAR) and tetrahydrofolate.</text>
</comment>
<keyword evidence="9" id="KW-1185">Reference proteome</keyword>